<keyword evidence="4" id="KW-0699">rRNA-binding</keyword>
<feature type="domain" description="Large ribosomal subunit protein uL15/eL18" evidence="7">
    <location>
        <begin position="77"/>
        <end position="146"/>
    </location>
</feature>
<evidence type="ECO:0000256" key="5">
    <source>
        <dbReference type="RuleBase" id="RU003888"/>
    </source>
</evidence>
<name>A0A1F7UJQ4_9BACT</name>
<evidence type="ECO:0000313" key="9">
    <source>
        <dbReference type="Proteomes" id="UP000176604"/>
    </source>
</evidence>
<comment type="caution">
    <text evidence="8">The sequence shown here is derived from an EMBL/GenBank/DDBJ whole genome shotgun (WGS) entry which is preliminary data.</text>
</comment>
<dbReference type="Gene3D" id="3.100.10.10">
    <property type="match status" value="1"/>
</dbReference>
<evidence type="ECO:0000259" key="7">
    <source>
        <dbReference type="Pfam" id="PF00828"/>
    </source>
</evidence>
<dbReference type="PANTHER" id="PTHR12934">
    <property type="entry name" value="50S RIBOSOMAL PROTEIN L15"/>
    <property type="match status" value="1"/>
</dbReference>
<dbReference type="InterPro" id="IPR001196">
    <property type="entry name" value="Ribosomal_uL15_CS"/>
</dbReference>
<dbReference type="GO" id="GO:0006412">
    <property type="term" value="P:translation"/>
    <property type="evidence" value="ECO:0007669"/>
    <property type="project" value="UniProtKB-UniRule"/>
</dbReference>
<dbReference type="PANTHER" id="PTHR12934:SF11">
    <property type="entry name" value="LARGE RIBOSOMAL SUBUNIT PROTEIN UL15M"/>
    <property type="match status" value="1"/>
</dbReference>
<dbReference type="Pfam" id="PF00828">
    <property type="entry name" value="Ribosomal_L27A"/>
    <property type="match status" value="1"/>
</dbReference>
<evidence type="ECO:0000313" key="8">
    <source>
        <dbReference type="EMBL" id="OGL77964.1"/>
    </source>
</evidence>
<evidence type="ECO:0000256" key="3">
    <source>
        <dbReference type="ARBA" id="ARBA00023274"/>
    </source>
</evidence>
<sequence>MSELSLHTLRPAAGSRKVSQRVGRGGKRGTTAGRGTKGQRARSGGRNKLSVLGMRHVLLQTPQRRGHAQKAAKSFVTVNVGDLERVYAAGETVTLKSLVAKGVFKDTARPLKVLGGGKLAQSLTVKARAFSAGARAAIERAGGTVVKL</sequence>
<evidence type="ECO:0000256" key="1">
    <source>
        <dbReference type="ARBA" id="ARBA00007320"/>
    </source>
</evidence>
<dbReference type="Proteomes" id="UP000176604">
    <property type="component" value="Unassembled WGS sequence"/>
</dbReference>
<keyword evidence="4" id="KW-0694">RNA-binding</keyword>
<dbReference type="GO" id="GO:0003735">
    <property type="term" value="F:structural constituent of ribosome"/>
    <property type="evidence" value="ECO:0007669"/>
    <property type="project" value="InterPro"/>
</dbReference>
<dbReference type="HAMAP" id="MF_01341">
    <property type="entry name" value="Ribosomal_uL15"/>
    <property type="match status" value="1"/>
</dbReference>
<accession>A0A1F7UJQ4</accession>
<comment type="function">
    <text evidence="4">Binds to the 23S rRNA.</text>
</comment>
<keyword evidence="3 4" id="KW-0687">Ribonucleoprotein</keyword>
<organism evidence="8 9">
    <name type="scientific">Candidatus Uhrbacteria bacterium RIFCSPHIGHO2_12_FULL_54_23</name>
    <dbReference type="NCBI Taxonomy" id="1802397"/>
    <lineage>
        <taxon>Bacteria</taxon>
        <taxon>Candidatus Uhriibacteriota</taxon>
    </lineage>
</organism>
<feature type="region of interest" description="Disordered" evidence="6">
    <location>
        <begin position="1"/>
        <end position="46"/>
    </location>
</feature>
<dbReference type="PROSITE" id="PS00475">
    <property type="entry name" value="RIBOSOMAL_L15"/>
    <property type="match status" value="1"/>
</dbReference>
<dbReference type="NCBIfam" id="TIGR01071">
    <property type="entry name" value="rplO_bact"/>
    <property type="match status" value="1"/>
</dbReference>
<dbReference type="EMBL" id="MGEF01000046">
    <property type="protein sequence ID" value="OGL77964.1"/>
    <property type="molecule type" value="Genomic_DNA"/>
</dbReference>
<evidence type="ECO:0000256" key="6">
    <source>
        <dbReference type="SAM" id="MobiDB-lite"/>
    </source>
</evidence>
<dbReference type="SUPFAM" id="SSF52080">
    <property type="entry name" value="Ribosomal proteins L15p and L18e"/>
    <property type="match status" value="1"/>
</dbReference>
<dbReference type="InterPro" id="IPR036227">
    <property type="entry name" value="Ribosomal_uL15/eL18_sf"/>
</dbReference>
<dbReference type="InterPro" id="IPR021131">
    <property type="entry name" value="Ribosomal_uL15/eL18"/>
</dbReference>
<dbReference type="AlphaFoldDB" id="A0A1F7UJQ4"/>
<comment type="similarity">
    <text evidence="1 4 5">Belongs to the universal ribosomal protein uL15 family.</text>
</comment>
<gene>
    <name evidence="4" type="primary">rplO</name>
    <name evidence="8" type="ORF">A3J43_02490</name>
</gene>
<keyword evidence="2 4" id="KW-0689">Ribosomal protein</keyword>
<reference evidence="8 9" key="1">
    <citation type="journal article" date="2016" name="Nat. Commun.">
        <title>Thousands of microbial genomes shed light on interconnected biogeochemical processes in an aquifer system.</title>
        <authorList>
            <person name="Anantharaman K."/>
            <person name="Brown C.T."/>
            <person name="Hug L.A."/>
            <person name="Sharon I."/>
            <person name="Castelle C.J."/>
            <person name="Probst A.J."/>
            <person name="Thomas B.C."/>
            <person name="Singh A."/>
            <person name="Wilkins M.J."/>
            <person name="Karaoz U."/>
            <person name="Brodie E.L."/>
            <person name="Williams K.H."/>
            <person name="Hubbard S.S."/>
            <person name="Banfield J.F."/>
        </authorList>
    </citation>
    <scope>NUCLEOTIDE SEQUENCE [LARGE SCALE GENOMIC DNA]</scope>
</reference>
<comment type="subunit">
    <text evidence="4">Part of the 50S ribosomal subunit.</text>
</comment>
<dbReference type="GO" id="GO:0019843">
    <property type="term" value="F:rRNA binding"/>
    <property type="evidence" value="ECO:0007669"/>
    <property type="project" value="UniProtKB-UniRule"/>
</dbReference>
<evidence type="ECO:0000256" key="2">
    <source>
        <dbReference type="ARBA" id="ARBA00022980"/>
    </source>
</evidence>
<dbReference type="GO" id="GO:0022625">
    <property type="term" value="C:cytosolic large ribosomal subunit"/>
    <property type="evidence" value="ECO:0007669"/>
    <property type="project" value="TreeGrafter"/>
</dbReference>
<dbReference type="InterPro" id="IPR030878">
    <property type="entry name" value="Ribosomal_uL15"/>
</dbReference>
<protein>
    <recommendedName>
        <fullName evidence="4">Large ribosomal subunit protein uL15</fullName>
    </recommendedName>
</protein>
<dbReference type="STRING" id="1802397.A3J43_02490"/>
<evidence type="ECO:0000256" key="4">
    <source>
        <dbReference type="HAMAP-Rule" id="MF_01341"/>
    </source>
</evidence>
<dbReference type="InterPro" id="IPR005749">
    <property type="entry name" value="Ribosomal_uL15_bac-type"/>
</dbReference>
<proteinExistence type="inferred from homology"/>